<organism evidence="1 2">
    <name type="scientific">Moniliophthora roreri</name>
    <name type="common">Frosty pod rot fungus</name>
    <name type="synonym">Monilia roreri</name>
    <dbReference type="NCBI Taxonomy" id="221103"/>
    <lineage>
        <taxon>Eukaryota</taxon>
        <taxon>Fungi</taxon>
        <taxon>Dikarya</taxon>
        <taxon>Basidiomycota</taxon>
        <taxon>Agaricomycotina</taxon>
        <taxon>Agaricomycetes</taxon>
        <taxon>Agaricomycetidae</taxon>
        <taxon>Agaricales</taxon>
        <taxon>Marasmiineae</taxon>
        <taxon>Marasmiaceae</taxon>
        <taxon>Moniliophthora</taxon>
    </lineage>
</organism>
<proteinExistence type="predicted"/>
<evidence type="ECO:0000313" key="2">
    <source>
        <dbReference type="Proteomes" id="UP000054988"/>
    </source>
</evidence>
<dbReference type="AlphaFoldDB" id="A0A0W0GF52"/>
<gene>
    <name evidence="1" type="ORF">WG66_244</name>
</gene>
<sequence length="63" mass="7460">MHFHAKKFDAIERSRGGWCTLKEFAMTVKRLRVEIVKIYTICPWFLSIAFTDRLLQEVNGFLP</sequence>
<dbReference type="EMBL" id="LATX01000100">
    <property type="protein sequence ID" value="KTB47178.1"/>
    <property type="molecule type" value="Genomic_DNA"/>
</dbReference>
<comment type="caution">
    <text evidence="1">The sequence shown here is derived from an EMBL/GenBank/DDBJ whole genome shotgun (WGS) entry which is preliminary data.</text>
</comment>
<dbReference type="Proteomes" id="UP000054988">
    <property type="component" value="Unassembled WGS sequence"/>
</dbReference>
<protein>
    <submittedName>
        <fullName evidence="1">Uncharacterized protein</fullName>
    </submittedName>
</protein>
<evidence type="ECO:0000313" key="1">
    <source>
        <dbReference type="EMBL" id="KTB47178.1"/>
    </source>
</evidence>
<accession>A0A0W0GF52</accession>
<name>A0A0W0GF52_MONRR</name>
<reference evidence="1 2" key="1">
    <citation type="submission" date="2015-12" db="EMBL/GenBank/DDBJ databases">
        <title>Draft genome sequence of Moniliophthora roreri, the causal agent of frosty pod rot of cacao.</title>
        <authorList>
            <person name="Aime M.C."/>
            <person name="Diaz-Valderrama J.R."/>
            <person name="Kijpornyongpan T."/>
            <person name="Phillips-Mora W."/>
        </authorList>
    </citation>
    <scope>NUCLEOTIDE SEQUENCE [LARGE SCALE GENOMIC DNA]</scope>
    <source>
        <strain evidence="1 2">MCA 2952</strain>
    </source>
</reference>